<feature type="signal peptide" evidence="1">
    <location>
        <begin position="1"/>
        <end position="22"/>
    </location>
</feature>
<dbReference type="RefSeq" id="WP_134759958.1">
    <property type="nucleotide sequence ID" value="NZ_SOZD01000001.1"/>
</dbReference>
<dbReference type="Gene3D" id="1.25.40.10">
    <property type="entry name" value="Tetratricopeptide repeat domain"/>
    <property type="match status" value="1"/>
</dbReference>
<dbReference type="Proteomes" id="UP000298179">
    <property type="component" value="Unassembled WGS sequence"/>
</dbReference>
<dbReference type="Gene3D" id="3.40.50.1460">
    <property type="match status" value="1"/>
</dbReference>
<dbReference type="AlphaFoldDB" id="A0A4Y8RUF4"/>
<evidence type="ECO:0000313" key="3">
    <source>
        <dbReference type="EMBL" id="TFF27392.1"/>
    </source>
</evidence>
<proteinExistence type="predicted"/>
<sequence>MKLVAALVTLLMASLFASSSFAEKRIALVIGNDAYQHLRQDNQLERAGQDARSIGNVLEGMGFTVLRGTNLPRTQMLRMIRQLREEVEPGDIALFFFAGHGVAIDGTNYLLPTDIRPAGEKRITEAAIPETRIEGDLLDAGARTAILILDACRDNPFPQVAQRSTGRARGLDASRPTPGIFKMFSAGTGQAAIEQLGDGDHDPNSLFTRVLLGELPKPNQSLIDITYAVKRRVLALSDHRQNPAYYDGGFANDVYLAGRPPEEPAAAQPVEPEKPSCAGASAHFAVAQKLGTREALEAHLSFYGHCPYAPFARALLDGMGEEDAPQVVLSAPPKVEGAAAMAELRKAVQACDRLAASEADRMRPRGVSGVPFDKIDAKSAVPACRQAVEARPDDARMHFQLGRALKASGGSLNDVVASYQRASELGSPLADASLGSMYVAGNGVQRDYARALALFRSAADHELPVAQHNLGSMYEKGLGVDRDFAEALVWYERAAESGHRAAHGAAARILTGPGYGKIGHYARAAEHWRAATEAGDADAALKLAIAIRDGQVEPRSPEEMMESFDAAARTGRADALVALAQIHYERRHYRDALDLAYRAYDIASGAGIDTENGWLPLQFLSASLVVKVVRQARMLPRSQAEYEMFRQDYPAEGFRRFTIRVTCGEAEIPFSLYAWNWTRDHDMVNPQLEWLEKARHCKVPADIGKNFSSAFAAARKRDVGFAELIVTTLKGARKETADLAGDTP</sequence>
<name>A0A4Y8RUF4_9HYPH</name>
<evidence type="ECO:0000256" key="1">
    <source>
        <dbReference type="SAM" id="SignalP"/>
    </source>
</evidence>
<dbReference type="InterPro" id="IPR011600">
    <property type="entry name" value="Pept_C14_caspase"/>
</dbReference>
<evidence type="ECO:0000313" key="4">
    <source>
        <dbReference type="Proteomes" id="UP000298179"/>
    </source>
</evidence>
<keyword evidence="1" id="KW-0732">Signal</keyword>
<dbReference type="SUPFAM" id="SSF52129">
    <property type="entry name" value="Caspase-like"/>
    <property type="match status" value="1"/>
</dbReference>
<accession>A0A4Y8RUF4</accession>
<reference evidence="3 4" key="1">
    <citation type="submission" date="2019-03" db="EMBL/GenBank/DDBJ databases">
        <title>Jiella endophytica sp. nov., a novel endophytic bacterium isolated from root of Ficus microcarpa Linn. f.</title>
        <authorList>
            <person name="Tuo L."/>
        </authorList>
    </citation>
    <scope>NUCLEOTIDE SEQUENCE [LARGE SCALE GENOMIC DNA]</scope>
    <source>
        <strain evidence="3 4">CBS5Q-3</strain>
    </source>
</reference>
<dbReference type="PANTHER" id="PTHR22576:SF37">
    <property type="entry name" value="MUCOSA-ASSOCIATED LYMPHOID TISSUE LYMPHOMA TRANSLOCATION PROTEIN 1"/>
    <property type="match status" value="1"/>
</dbReference>
<dbReference type="Pfam" id="PF00656">
    <property type="entry name" value="Peptidase_C14"/>
    <property type="match status" value="1"/>
</dbReference>
<dbReference type="EMBL" id="SOZD01000001">
    <property type="protein sequence ID" value="TFF27392.1"/>
    <property type="molecule type" value="Genomic_DNA"/>
</dbReference>
<dbReference type="InterPro" id="IPR052039">
    <property type="entry name" value="Caspase-related_regulators"/>
</dbReference>
<dbReference type="GO" id="GO:0004197">
    <property type="term" value="F:cysteine-type endopeptidase activity"/>
    <property type="evidence" value="ECO:0007669"/>
    <property type="project" value="InterPro"/>
</dbReference>
<dbReference type="InterPro" id="IPR011990">
    <property type="entry name" value="TPR-like_helical_dom_sf"/>
</dbReference>
<feature type="domain" description="Caspase family p20" evidence="2">
    <location>
        <begin position="23"/>
        <end position="156"/>
    </location>
</feature>
<dbReference type="PANTHER" id="PTHR22576">
    <property type="entry name" value="MUCOSA ASSOCIATED LYMPHOID TISSUE LYMPHOMA TRANSLOCATION PROTEIN 1/PARACASPASE"/>
    <property type="match status" value="1"/>
</dbReference>
<dbReference type="InterPro" id="IPR021277">
    <property type="entry name" value="DUF2610"/>
</dbReference>
<dbReference type="Pfam" id="PF11020">
    <property type="entry name" value="DUF2610"/>
    <property type="match status" value="1"/>
</dbReference>
<dbReference type="InterPro" id="IPR006597">
    <property type="entry name" value="Sel1-like"/>
</dbReference>
<protein>
    <submittedName>
        <fullName evidence="3">DUF2610 domain-containing protein</fullName>
    </submittedName>
</protein>
<comment type="caution">
    <text evidence="3">The sequence shown here is derived from an EMBL/GenBank/DDBJ whole genome shotgun (WGS) entry which is preliminary data.</text>
</comment>
<gene>
    <name evidence="3" type="ORF">E3C22_02740</name>
</gene>
<evidence type="ECO:0000259" key="2">
    <source>
        <dbReference type="PROSITE" id="PS50208"/>
    </source>
</evidence>
<dbReference type="PROSITE" id="PS50208">
    <property type="entry name" value="CASPASE_P20"/>
    <property type="match status" value="1"/>
</dbReference>
<dbReference type="SMART" id="SM00671">
    <property type="entry name" value="SEL1"/>
    <property type="match status" value="4"/>
</dbReference>
<dbReference type="OrthoDB" id="9816009at2"/>
<organism evidence="3 4">
    <name type="scientific">Jiella endophytica</name>
    <dbReference type="NCBI Taxonomy" id="2558362"/>
    <lineage>
        <taxon>Bacteria</taxon>
        <taxon>Pseudomonadati</taxon>
        <taxon>Pseudomonadota</taxon>
        <taxon>Alphaproteobacteria</taxon>
        <taxon>Hyphomicrobiales</taxon>
        <taxon>Aurantimonadaceae</taxon>
        <taxon>Jiella</taxon>
    </lineage>
</organism>
<keyword evidence="4" id="KW-1185">Reference proteome</keyword>
<feature type="chain" id="PRO_5021193867" evidence="1">
    <location>
        <begin position="23"/>
        <end position="744"/>
    </location>
</feature>
<dbReference type="SUPFAM" id="SSF81901">
    <property type="entry name" value="HCP-like"/>
    <property type="match status" value="1"/>
</dbReference>
<dbReference type="InterPro" id="IPR029030">
    <property type="entry name" value="Caspase-like_dom_sf"/>
</dbReference>
<dbReference type="GO" id="GO:0006508">
    <property type="term" value="P:proteolysis"/>
    <property type="evidence" value="ECO:0007669"/>
    <property type="project" value="InterPro"/>
</dbReference>
<dbReference type="InterPro" id="IPR001309">
    <property type="entry name" value="Pept_C14_p20"/>
</dbReference>
<dbReference type="Pfam" id="PF08238">
    <property type="entry name" value="Sel1"/>
    <property type="match status" value="2"/>
</dbReference>